<dbReference type="EMBL" id="JAFREP010000034">
    <property type="protein sequence ID" value="MBO1322357.1"/>
    <property type="molecule type" value="Genomic_DNA"/>
</dbReference>
<dbReference type="Proteomes" id="UP000664417">
    <property type="component" value="Unassembled WGS sequence"/>
</dbReference>
<accession>A0A8J7Q7V0</accession>
<organism evidence="1 2">
    <name type="scientific">Acanthopleuribacter pedis</name>
    <dbReference type="NCBI Taxonomy" id="442870"/>
    <lineage>
        <taxon>Bacteria</taxon>
        <taxon>Pseudomonadati</taxon>
        <taxon>Acidobacteriota</taxon>
        <taxon>Holophagae</taxon>
        <taxon>Acanthopleuribacterales</taxon>
        <taxon>Acanthopleuribacteraceae</taxon>
        <taxon>Acanthopleuribacter</taxon>
    </lineage>
</organism>
<proteinExistence type="predicted"/>
<dbReference type="RefSeq" id="WP_207862330.1">
    <property type="nucleotide sequence ID" value="NZ_JAFREP010000034.1"/>
</dbReference>
<dbReference type="AlphaFoldDB" id="A0A8J7Q7V0"/>
<keyword evidence="2" id="KW-1185">Reference proteome</keyword>
<evidence type="ECO:0000313" key="1">
    <source>
        <dbReference type="EMBL" id="MBO1322357.1"/>
    </source>
</evidence>
<name>A0A8J7Q7V0_9BACT</name>
<comment type="caution">
    <text evidence="1">The sequence shown here is derived from an EMBL/GenBank/DDBJ whole genome shotgun (WGS) entry which is preliminary data.</text>
</comment>
<reference evidence="1" key="1">
    <citation type="submission" date="2021-03" db="EMBL/GenBank/DDBJ databases">
        <authorList>
            <person name="Wang G."/>
        </authorList>
    </citation>
    <scope>NUCLEOTIDE SEQUENCE</scope>
    <source>
        <strain evidence="1">KCTC 12899</strain>
    </source>
</reference>
<sequence>MKWFSLFRDADPAPQDRFVVYHVGPKPGFWQRLLNGLGIPTPAPQPVLVPVKPQRERQPN</sequence>
<evidence type="ECO:0000313" key="2">
    <source>
        <dbReference type="Proteomes" id="UP000664417"/>
    </source>
</evidence>
<protein>
    <submittedName>
        <fullName evidence="1">Uncharacterized protein</fullName>
    </submittedName>
</protein>
<gene>
    <name evidence="1" type="ORF">J3U88_28045</name>
</gene>